<comment type="caution">
    <text evidence="1">The sequence shown here is derived from an EMBL/GenBank/DDBJ whole genome shotgun (WGS) entry which is preliminary data.</text>
</comment>
<reference evidence="1" key="2">
    <citation type="journal article" date="2022" name="Proc. Natl. Acad. Sci. U.S.A.">
        <title>Diploid-dominant life cycles characterize the early evolution of Fungi.</title>
        <authorList>
            <person name="Amses K.R."/>
            <person name="Simmons D.R."/>
            <person name="Longcore J.E."/>
            <person name="Mondo S.J."/>
            <person name="Seto K."/>
            <person name="Jeronimo G.H."/>
            <person name="Bonds A.E."/>
            <person name="Quandt C.A."/>
            <person name="Davis W.J."/>
            <person name="Chang Y."/>
            <person name="Federici B.A."/>
            <person name="Kuo A."/>
            <person name="LaButti K."/>
            <person name="Pangilinan J."/>
            <person name="Andreopoulos W."/>
            <person name="Tritt A."/>
            <person name="Riley R."/>
            <person name="Hundley H."/>
            <person name="Johnson J."/>
            <person name="Lipzen A."/>
            <person name="Barry K."/>
            <person name="Lang B.F."/>
            <person name="Cuomo C.A."/>
            <person name="Buchler N.E."/>
            <person name="Grigoriev I.V."/>
            <person name="Spatafora J.W."/>
            <person name="Stajich J.E."/>
            <person name="James T.Y."/>
        </authorList>
    </citation>
    <scope>NUCLEOTIDE SEQUENCE</scope>
    <source>
        <strain evidence="1">AG</strain>
    </source>
</reference>
<organism evidence="1 2">
    <name type="scientific">Umbelopsis ramanniana AG</name>
    <dbReference type="NCBI Taxonomy" id="1314678"/>
    <lineage>
        <taxon>Eukaryota</taxon>
        <taxon>Fungi</taxon>
        <taxon>Fungi incertae sedis</taxon>
        <taxon>Mucoromycota</taxon>
        <taxon>Mucoromycotina</taxon>
        <taxon>Umbelopsidomycetes</taxon>
        <taxon>Umbelopsidales</taxon>
        <taxon>Umbelopsidaceae</taxon>
        <taxon>Umbelopsis</taxon>
    </lineage>
</organism>
<dbReference type="EMBL" id="MU620916">
    <property type="protein sequence ID" value="KAI8579961.1"/>
    <property type="molecule type" value="Genomic_DNA"/>
</dbReference>
<sequence>MYIPIDKALYLNHPLGDDVGKDPYPVIMQVDMMTACFGGQDIISPLPTTPLSHYTGSSEFSSSSGRAGCEVSSYRIGNGRNARPYRPKYHVPSDAFEPMPHKHMPYPNDPMEYSPTESSLPITIPCNFYVRTNTGLATLIACRDLTASPVDLDAAYDEPNTDNIWSPETINAK</sequence>
<keyword evidence="2" id="KW-1185">Reference proteome</keyword>
<dbReference type="RefSeq" id="XP_051444965.1">
    <property type="nucleotide sequence ID" value="XM_051588849.1"/>
</dbReference>
<evidence type="ECO:0000313" key="1">
    <source>
        <dbReference type="EMBL" id="KAI8579961.1"/>
    </source>
</evidence>
<gene>
    <name evidence="1" type="ORF">K450DRAFT_239919</name>
</gene>
<accession>A0AAD5HET5</accession>
<name>A0AAD5HET5_UMBRA</name>
<reference evidence="1" key="1">
    <citation type="submission" date="2021-06" db="EMBL/GenBank/DDBJ databases">
        <authorList>
            <consortium name="DOE Joint Genome Institute"/>
            <person name="Mondo S.J."/>
            <person name="Amses K.R."/>
            <person name="Simmons D.R."/>
            <person name="Longcore J.E."/>
            <person name="Seto K."/>
            <person name="Alves G.H."/>
            <person name="Bonds A.E."/>
            <person name="Quandt C.A."/>
            <person name="Davis W.J."/>
            <person name="Chang Y."/>
            <person name="Letcher P.M."/>
            <person name="Powell M.J."/>
            <person name="Kuo A."/>
            <person name="Labutti K."/>
            <person name="Pangilinan J."/>
            <person name="Andreopoulos W."/>
            <person name="Tritt A."/>
            <person name="Riley R."/>
            <person name="Hundley H."/>
            <person name="Johnson J."/>
            <person name="Lipzen A."/>
            <person name="Barry K."/>
            <person name="Berbee M.L."/>
            <person name="Buchler N.E."/>
            <person name="Grigoriev I.V."/>
            <person name="Spatafora J.W."/>
            <person name="Stajich J.E."/>
            <person name="James T.Y."/>
        </authorList>
    </citation>
    <scope>NUCLEOTIDE SEQUENCE</scope>
    <source>
        <strain evidence="1">AG</strain>
    </source>
</reference>
<dbReference type="GeneID" id="75914194"/>
<dbReference type="Proteomes" id="UP001206595">
    <property type="component" value="Unassembled WGS sequence"/>
</dbReference>
<protein>
    <submittedName>
        <fullName evidence="1">Uncharacterized protein</fullName>
    </submittedName>
</protein>
<evidence type="ECO:0000313" key="2">
    <source>
        <dbReference type="Proteomes" id="UP001206595"/>
    </source>
</evidence>
<dbReference type="AlphaFoldDB" id="A0AAD5HET5"/>
<proteinExistence type="predicted"/>